<evidence type="ECO:0000313" key="9">
    <source>
        <dbReference type="EMBL" id="SIT53758.1"/>
    </source>
</evidence>
<feature type="transmembrane region" description="Helical" evidence="7">
    <location>
        <begin position="167"/>
        <end position="188"/>
    </location>
</feature>
<accession>A0A1R3V1L7</accession>
<reference evidence="10" key="1">
    <citation type="submission" date="2017-01" db="EMBL/GenBank/DDBJ databases">
        <authorList>
            <person name="Brunel B."/>
        </authorList>
    </citation>
    <scope>NUCLEOTIDE SEQUENCE [LARGE SCALE GENOMIC DNA]</scope>
</reference>
<dbReference type="Gene3D" id="1.10.3720.10">
    <property type="entry name" value="MetI-like"/>
    <property type="match status" value="1"/>
</dbReference>
<evidence type="ECO:0000256" key="5">
    <source>
        <dbReference type="ARBA" id="ARBA00022989"/>
    </source>
</evidence>
<dbReference type="STRING" id="1631249.BQ8794_130242"/>
<feature type="transmembrane region" description="Helical" evidence="7">
    <location>
        <begin position="200"/>
        <end position="221"/>
    </location>
</feature>
<evidence type="ECO:0000256" key="3">
    <source>
        <dbReference type="ARBA" id="ARBA00022475"/>
    </source>
</evidence>
<feature type="transmembrane region" description="Helical" evidence="7">
    <location>
        <begin position="358"/>
        <end position="379"/>
    </location>
</feature>
<keyword evidence="6 7" id="KW-0472">Membrane</keyword>
<dbReference type="PROSITE" id="PS50928">
    <property type="entry name" value="ABC_TM1"/>
    <property type="match status" value="1"/>
</dbReference>
<gene>
    <name evidence="9" type="ORF">BQ8794_130242</name>
</gene>
<keyword evidence="5 7" id="KW-1133">Transmembrane helix</keyword>
<feature type="transmembrane region" description="Helical" evidence="7">
    <location>
        <begin position="294"/>
        <end position="316"/>
    </location>
</feature>
<evidence type="ECO:0000313" key="10">
    <source>
        <dbReference type="Proteomes" id="UP000188388"/>
    </source>
</evidence>
<dbReference type="PANTHER" id="PTHR30193">
    <property type="entry name" value="ABC TRANSPORTER PERMEASE PROTEIN"/>
    <property type="match status" value="1"/>
</dbReference>
<organism evidence="9 10">
    <name type="scientific">Mesorhizobium prunaredense</name>
    <dbReference type="NCBI Taxonomy" id="1631249"/>
    <lineage>
        <taxon>Bacteria</taxon>
        <taxon>Pseudomonadati</taxon>
        <taxon>Pseudomonadota</taxon>
        <taxon>Alphaproteobacteria</taxon>
        <taxon>Hyphomicrobiales</taxon>
        <taxon>Phyllobacteriaceae</taxon>
        <taxon>Mesorhizobium</taxon>
    </lineage>
</organism>
<dbReference type="AlphaFoldDB" id="A0A1R3V1L7"/>
<evidence type="ECO:0000256" key="1">
    <source>
        <dbReference type="ARBA" id="ARBA00004651"/>
    </source>
</evidence>
<name>A0A1R3V1L7_9HYPH</name>
<keyword evidence="10" id="KW-1185">Reference proteome</keyword>
<evidence type="ECO:0000256" key="4">
    <source>
        <dbReference type="ARBA" id="ARBA00022692"/>
    </source>
</evidence>
<keyword evidence="4 7" id="KW-0812">Transmembrane</keyword>
<evidence type="ECO:0000256" key="6">
    <source>
        <dbReference type="ARBA" id="ARBA00023136"/>
    </source>
</evidence>
<dbReference type="GO" id="GO:0005886">
    <property type="term" value="C:plasma membrane"/>
    <property type="evidence" value="ECO:0007669"/>
    <property type="project" value="UniProtKB-SubCell"/>
</dbReference>
<keyword evidence="2 7" id="KW-0813">Transport</keyword>
<evidence type="ECO:0000259" key="8">
    <source>
        <dbReference type="PROSITE" id="PS50928"/>
    </source>
</evidence>
<proteinExistence type="inferred from homology"/>
<protein>
    <submittedName>
        <fullName evidence="9">Putative ABC transporter permease protein</fullName>
    </submittedName>
</protein>
<dbReference type="GO" id="GO:0055085">
    <property type="term" value="P:transmembrane transport"/>
    <property type="evidence" value="ECO:0007669"/>
    <property type="project" value="InterPro"/>
</dbReference>
<keyword evidence="3" id="KW-1003">Cell membrane</keyword>
<feature type="transmembrane region" description="Helical" evidence="7">
    <location>
        <begin position="251"/>
        <end position="273"/>
    </location>
</feature>
<feature type="transmembrane region" description="Helical" evidence="7">
    <location>
        <begin position="136"/>
        <end position="155"/>
    </location>
</feature>
<dbReference type="EMBL" id="FTPD01000005">
    <property type="protein sequence ID" value="SIT53758.1"/>
    <property type="molecule type" value="Genomic_DNA"/>
</dbReference>
<dbReference type="Proteomes" id="UP000188388">
    <property type="component" value="Unassembled WGS sequence"/>
</dbReference>
<evidence type="ECO:0000256" key="2">
    <source>
        <dbReference type="ARBA" id="ARBA00022448"/>
    </source>
</evidence>
<dbReference type="InterPro" id="IPR035906">
    <property type="entry name" value="MetI-like_sf"/>
</dbReference>
<dbReference type="InterPro" id="IPR051393">
    <property type="entry name" value="ABC_transporter_permease"/>
</dbReference>
<comment type="subcellular location">
    <subcellularLocation>
        <location evidence="1 7">Cell membrane</location>
        <topology evidence="1 7">Multi-pass membrane protein</topology>
    </subcellularLocation>
</comment>
<dbReference type="Pfam" id="PF00528">
    <property type="entry name" value="BPD_transp_1"/>
    <property type="match status" value="1"/>
</dbReference>
<dbReference type="CDD" id="cd06261">
    <property type="entry name" value="TM_PBP2"/>
    <property type="match status" value="1"/>
</dbReference>
<feature type="transmembrane region" description="Helical" evidence="7">
    <location>
        <begin position="101"/>
        <end position="124"/>
    </location>
</feature>
<evidence type="ECO:0000256" key="7">
    <source>
        <dbReference type="RuleBase" id="RU363032"/>
    </source>
</evidence>
<dbReference type="PANTHER" id="PTHR30193:SF45">
    <property type="entry name" value="ABC TRANSPORTER PERMEASE PROTEIN"/>
    <property type="match status" value="1"/>
</dbReference>
<dbReference type="InterPro" id="IPR000515">
    <property type="entry name" value="MetI-like"/>
</dbReference>
<dbReference type="SUPFAM" id="SSF161098">
    <property type="entry name" value="MetI-like"/>
    <property type="match status" value="1"/>
</dbReference>
<feature type="domain" description="ABC transmembrane type-1" evidence="8">
    <location>
        <begin position="163"/>
        <end position="374"/>
    </location>
</feature>
<feature type="transmembrane region" description="Helical" evidence="7">
    <location>
        <begin position="64"/>
        <end position="81"/>
    </location>
</feature>
<comment type="similarity">
    <text evidence="7">Belongs to the binding-protein-dependent transport system permease family.</text>
</comment>
<sequence>MPATLSRVMMTATDTMPDAADRRSWAEWLDGHSGRIMVLPAVVVLLCFAIFPLIISAYLALSRFALASGGFTLKFIGLLNFRKLLVGSQQYHLLGKFGTFGFVQFALLALIAAGLFFLLARYLLRGRPTVVGTVGRLLATAMAMGLAVLALATMAPGGVPGTVVNTLLYVFVGVSVQFALGLGLALLCGQPIRGRNFFRVLFFIPLMVTPVGIAYTFRMLADMQKGPFAPLVRAFGISEWSWATEAWSARLMVLVGDTWQWTPFMFIVLLAAIENQPRDQVEAARLDGANGFQIFRDITWPAIAPIAATVVLIRLIEAFKIIDLPNVLTGGGPGLATESMTLHSFISWRTQDLGGSAAIGYMLLFISTIVCVSFFNFVVRPARRFEA</sequence>
<feature type="transmembrane region" description="Helical" evidence="7">
    <location>
        <begin position="36"/>
        <end position="59"/>
    </location>
</feature>